<dbReference type="InterPro" id="IPR014100">
    <property type="entry name" value="GTP-bd_Obg/CgtA"/>
</dbReference>
<dbReference type="Proteomes" id="UP000177124">
    <property type="component" value="Unassembled WGS sequence"/>
</dbReference>
<evidence type="ECO:0000259" key="5">
    <source>
        <dbReference type="PROSITE" id="PS51710"/>
    </source>
</evidence>
<name>A0A1F5GF70_9BACT</name>
<dbReference type="Pfam" id="PF01018">
    <property type="entry name" value="GTP1_OBG"/>
    <property type="match status" value="1"/>
</dbReference>
<proteinExistence type="inferred from homology"/>
<dbReference type="PROSITE" id="PS51710">
    <property type="entry name" value="G_OBG"/>
    <property type="match status" value="1"/>
</dbReference>
<reference evidence="7 8" key="1">
    <citation type="journal article" date="2016" name="Nat. Commun.">
        <title>Thousands of microbial genomes shed light on interconnected biogeochemical processes in an aquifer system.</title>
        <authorList>
            <person name="Anantharaman K."/>
            <person name="Brown C.T."/>
            <person name="Hug L.A."/>
            <person name="Sharon I."/>
            <person name="Castelle C.J."/>
            <person name="Probst A.J."/>
            <person name="Thomas B.C."/>
            <person name="Singh A."/>
            <person name="Wilkins M.J."/>
            <person name="Karaoz U."/>
            <person name="Brodie E.L."/>
            <person name="Williams K.H."/>
            <person name="Hubbard S.S."/>
            <person name="Banfield J.F."/>
        </authorList>
    </citation>
    <scope>NUCLEOTIDE SEQUENCE [LARGE SCALE GENOMIC DNA]</scope>
</reference>
<feature type="domain" description="OBG-type G" evidence="5">
    <location>
        <begin position="103"/>
        <end position="296"/>
    </location>
</feature>
<dbReference type="PANTHER" id="PTHR11702">
    <property type="entry name" value="DEVELOPMENTALLY REGULATED GTP-BINDING PROTEIN-RELATED"/>
    <property type="match status" value="1"/>
</dbReference>
<keyword evidence="4" id="KW-0342">GTP-binding</keyword>
<dbReference type="PIRSF" id="PIRSF002401">
    <property type="entry name" value="GTP_bd_Obg/CgtA"/>
    <property type="match status" value="1"/>
</dbReference>
<evidence type="ECO:0000313" key="8">
    <source>
        <dbReference type="Proteomes" id="UP000177124"/>
    </source>
</evidence>
<feature type="domain" description="Obg" evidence="6">
    <location>
        <begin position="1"/>
        <end position="102"/>
    </location>
</feature>
<dbReference type="Gene3D" id="2.70.210.12">
    <property type="entry name" value="GTP1/OBG domain"/>
    <property type="match status" value="1"/>
</dbReference>
<dbReference type="GO" id="GO:0003924">
    <property type="term" value="F:GTPase activity"/>
    <property type="evidence" value="ECO:0007669"/>
    <property type="project" value="InterPro"/>
</dbReference>
<feature type="non-terminal residue" evidence="7">
    <location>
        <position position="1"/>
    </location>
</feature>
<accession>A0A1F5GF70</accession>
<dbReference type="PROSITE" id="PS00905">
    <property type="entry name" value="GTP1_OBG"/>
    <property type="match status" value="1"/>
</dbReference>
<keyword evidence="3" id="KW-0460">Magnesium</keyword>
<evidence type="ECO:0000313" key="7">
    <source>
        <dbReference type="EMBL" id="OGD90477.1"/>
    </source>
</evidence>
<dbReference type="SUPFAM" id="SSF82051">
    <property type="entry name" value="Obg GTP-binding protein N-terminal domain"/>
    <property type="match status" value="1"/>
</dbReference>
<dbReference type="EMBL" id="MFBF01000043">
    <property type="protein sequence ID" value="OGD90477.1"/>
    <property type="molecule type" value="Genomic_DNA"/>
</dbReference>
<dbReference type="PROSITE" id="PS51883">
    <property type="entry name" value="OBG"/>
    <property type="match status" value="1"/>
</dbReference>
<dbReference type="CDD" id="cd01898">
    <property type="entry name" value="Obg"/>
    <property type="match status" value="1"/>
</dbReference>
<dbReference type="AlphaFoldDB" id="A0A1F5GF70"/>
<dbReference type="SUPFAM" id="SSF52540">
    <property type="entry name" value="P-loop containing nucleoside triphosphate hydrolases"/>
    <property type="match status" value="1"/>
</dbReference>
<evidence type="ECO:0008006" key="9">
    <source>
        <dbReference type="Google" id="ProtNLM"/>
    </source>
</evidence>
<evidence type="ECO:0000259" key="6">
    <source>
        <dbReference type="PROSITE" id="PS51883"/>
    </source>
</evidence>
<dbReference type="InterPro" id="IPR036726">
    <property type="entry name" value="GTP1_OBG_dom_sf"/>
</dbReference>
<evidence type="ECO:0000256" key="3">
    <source>
        <dbReference type="ARBA" id="ARBA00022842"/>
    </source>
</evidence>
<dbReference type="GO" id="GO:0042254">
    <property type="term" value="P:ribosome biogenesis"/>
    <property type="evidence" value="ECO:0007669"/>
    <property type="project" value="UniProtKB-UniRule"/>
</dbReference>
<protein>
    <recommendedName>
        <fullName evidence="9">Obg family GTPase CgtA</fullName>
    </recommendedName>
</protein>
<dbReference type="STRING" id="1797716.A3D07_01995"/>
<dbReference type="Pfam" id="PF01926">
    <property type="entry name" value="MMR_HSR1"/>
    <property type="match status" value="1"/>
</dbReference>
<evidence type="ECO:0000256" key="2">
    <source>
        <dbReference type="ARBA" id="ARBA00022741"/>
    </source>
</evidence>
<dbReference type="PANTHER" id="PTHR11702:SF31">
    <property type="entry name" value="MITOCHONDRIAL RIBOSOME-ASSOCIATED GTPASE 2"/>
    <property type="match status" value="1"/>
</dbReference>
<dbReference type="InterPro" id="IPR027417">
    <property type="entry name" value="P-loop_NTPase"/>
</dbReference>
<keyword evidence="2" id="KW-0547">Nucleotide-binding</keyword>
<organism evidence="7 8">
    <name type="scientific">Candidatus Curtissbacteria bacterium RIFCSPHIGHO2_02_FULL_42_15</name>
    <dbReference type="NCBI Taxonomy" id="1797716"/>
    <lineage>
        <taxon>Bacteria</taxon>
        <taxon>Candidatus Curtissiibacteriota</taxon>
    </lineage>
</organism>
<comment type="caution">
    <text evidence="7">The sequence shown here is derived from an EMBL/GenBank/DDBJ whole genome shotgun (WGS) entry which is preliminary data.</text>
</comment>
<sequence>KDGQIGFSNLRRGANGQDLILKVPVGTQVKVESQSGKSTEKLFTSHFDYDLVSGGERVLVARGGGGGRGNVKLRDEFGRRPKAGEKGAVGDVCDITLELKLIADVGLIGLPNAGKSTLLSVLTSAKPQIASYPFTTLEPNLGVLDSSQFTVHSSQKSQKKISESVDREPITVNKPAALVLADIPGLIEGASKGRGLGDLFLKHIERTKILVHLIDASASADHWQDYQTIRQELKTFSKDLVKKREIVVLTKTDLADPSEILQMRKLFSQKRKKVLAVSALQKKGLEELVREIVSRV</sequence>
<dbReference type="Gene3D" id="3.40.50.300">
    <property type="entry name" value="P-loop containing nucleotide triphosphate hydrolases"/>
    <property type="match status" value="1"/>
</dbReference>
<dbReference type="GO" id="GO:0005525">
    <property type="term" value="F:GTP binding"/>
    <property type="evidence" value="ECO:0007669"/>
    <property type="project" value="UniProtKB-KW"/>
</dbReference>
<dbReference type="InterPro" id="IPR045086">
    <property type="entry name" value="OBG_GTPase"/>
</dbReference>
<evidence type="ECO:0000256" key="4">
    <source>
        <dbReference type="ARBA" id="ARBA00023134"/>
    </source>
</evidence>
<dbReference type="GO" id="GO:0000287">
    <property type="term" value="F:magnesium ion binding"/>
    <property type="evidence" value="ECO:0007669"/>
    <property type="project" value="InterPro"/>
</dbReference>
<dbReference type="InterPro" id="IPR006073">
    <property type="entry name" value="GTP-bd"/>
</dbReference>
<dbReference type="PRINTS" id="PR00326">
    <property type="entry name" value="GTP1OBG"/>
</dbReference>
<dbReference type="InterPro" id="IPR031167">
    <property type="entry name" value="G_OBG"/>
</dbReference>
<comment type="similarity">
    <text evidence="1">Belongs to the TRAFAC class OBG-HflX-like GTPase superfamily. OBG GTPase family.</text>
</comment>
<dbReference type="InterPro" id="IPR006169">
    <property type="entry name" value="GTP1_OBG_dom"/>
</dbReference>
<evidence type="ECO:0000256" key="1">
    <source>
        <dbReference type="ARBA" id="ARBA00007699"/>
    </source>
</evidence>
<dbReference type="InterPro" id="IPR006074">
    <property type="entry name" value="GTP1-OBG_CS"/>
</dbReference>
<gene>
    <name evidence="7" type="ORF">A3D07_01995</name>
</gene>